<evidence type="ECO:0000313" key="2">
    <source>
        <dbReference type="EMBL" id="TFK13660.1"/>
    </source>
</evidence>
<dbReference type="Proteomes" id="UP000297703">
    <property type="component" value="Unassembled WGS sequence"/>
</dbReference>
<feature type="region of interest" description="Disordered" evidence="1">
    <location>
        <begin position="62"/>
        <end position="83"/>
    </location>
</feature>
<accession>A0A4D9F6R0</accession>
<dbReference type="EMBL" id="QXTE01000014">
    <property type="protein sequence ID" value="TFK13660.1"/>
    <property type="molecule type" value="Genomic_DNA"/>
</dbReference>
<keyword evidence="2" id="KW-0472">Membrane</keyword>
<reference evidence="2 3" key="1">
    <citation type="submission" date="2019-04" db="EMBL/GenBank/DDBJ databases">
        <title>Draft genome of the big-headed turtle Platysternon megacephalum.</title>
        <authorList>
            <person name="Gong S."/>
        </authorList>
    </citation>
    <scope>NUCLEOTIDE SEQUENCE [LARGE SCALE GENOMIC DNA]</scope>
    <source>
        <strain evidence="2">DO16091913</strain>
        <tissue evidence="2">Muscle</tissue>
    </source>
</reference>
<evidence type="ECO:0000313" key="3">
    <source>
        <dbReference type="Proteomes" id="UP000297703"/>
    </source>
</evidence>
<dbReference type="AlphaFoldDB" id="A0A4D9F6R0"/>
<comment type="caution">
    <text evidence="2">The sequence shown here is derived from an EMBL/GenBank/DDBJ whole genome shotgun (WGS) entry which is preliminary data.</text>
</comment>
<organism evidence="2 3">
    <name type="scientific">Platysternon megacephalum</name>
    <name type="common">big-headed turtle</name>
    <dbReference type="NCBI Taxonomy" id="55544"/>
    <lineage>
        <taxon>Eukaryota</taxon>
        <taxon>Metazoa</taxon>
        <taxon>Chordata</taxon>
        <taxon>Craniata</taxon>
        <taxon>Vertebrata</taxon>
        <taxon>Euteleostomi</taxon>
        <taxon>Archelosauria</taxon>
        <taxon>Testudinata</taxon>
        <taxon>Testudines</taxon>
        <taxon>Cryptodira</taxon>
        <taxon>Durocryptodira</taxon>
        <taxon>Testudinoidea</taxon>
        <taxon>Platysternidae</taxon>
        <taxon>Platysternon</taxon>
    </lineage>
</organism>
<evidence type="ECO:0000256" key="1">
    <source>
        <dbReference type="SAM" id="MobiDB-lite"/>
    </source>
</evidence>
<sequence>MEMQNVALVEFLSKARGRTVSLCVASRGWSEPGAEPRGVRRGLYYHCVSDSSGCACAETPCGGASESPHTTSRKRHGANQLQAAPPSGWFTQAMLRCPAGHDGLSVPQAHPARLQAWMLGGGVEL</sequence>
<keyword evidence="2" id="KW-0812">Transmembrane</keyword>
<proteinExistence type="predicted"/>
<reference evidence="2 3" key="2">
    <citation type="submission" date="2019-04" db="EMBL/GenBank/DDBJ databases">
        <title>The genome sequence of big-headed turtle.</title>
        <authorList>
            <person name="Gong S."/>
        </authorList>
    </citation>
    <scope>NUCLEOTIDE SEQUENCE [LARGE SCALE GENOMIC DNA]</scope>
    <source>
        <strain evidence="2">DO16091913</strain>
        <tissue evidence="2">Muscle</tissue>
    </source>
</reference>
<name>A0A4D9F6R0_9SAUR</name>
<keyword evidence="3" id="KW-1185">Reference proteome</keyword>
<gene>
    <name evidence="2" type="ORF">DR999_PMT02673</name>
</gene>
<protein>
    <submittedName>
        <fullName evidence="2">Transmembrane protein 201</fullName>
    </submittedName>
</protein>